<dbReference type="InterPro" id="IPR038765">
    <property type="entry name" value="Papain-like_cys_pep_sf"/>
</dbReference>
<organism evidence="2 3">
    <name type="scientific">Snuella lapsa</name>
    <dbReference type="NCBI Taxonomy" id="870481"/>
    <lineage>
        <taxon>Bacteria</taxon>
        <taxon>Pseudomonadati</taxon>
        <taxon>Bacteroidota</taxon>
        <taxon>Flavobacteriia</taxon>
        <taxon>Flavobacteriales</taxon>
        <taxon>Flavobacteriaceae</taxon>
        <taxon>Snuella</taxon>
    </lineage>
</organism>
<gene>
    <name evidence="2" type="ORF">GCM10022395_16970</name>
</gene>
<sequence>MRWIVKRHPYLYYTRFKLLSKKAAADEAWDYSYNTINQRESLPSYFQTINLKIFEDTPFLSDFDKTLHLAKWLRMHIKGGSGLSLSSEKALKKMLEGEGGVCSDIAQVFNNFCVLNDIRVREWGITSLPYKNKFGGHAVNEFYSDRHNKWVLIDVAKSLMFYEGDSEEPLSVLELFENNKQKKRIVFRSFLNSNPIDYTLIKDYYLNTERMPFLICNYCNNTYDWYLDKFQPYLPIFVIHFWLYLAKKSYYYLFPLQRYKNKLA</sequence>
<dbReference type="InterPro" id="IPR002931">
    <property type="entry name" value="Transglutaminase-like"/>
</dbReference>
<evidence type="ECO:0000259" key="1">
    <source>
        <dbReference type="Pfam" id="PF01841"/>
    </source>
</evidence>
<comment type="caution">
    <text evidence="2">The sequence shown here is derived from an EMBL/GenBank/DDBJ whole genome shotgun (WGS) entry which is preliminary data.</text>
</comment>
<accession>A0ABP6XHY6</accession>
<dbReference type="Pfam" id="PF01841">
    <property type="entry name" value="Transglut_core"/>
    <property type="match status" value="1"/>
</dbReference>
<protein>
    <recommendedName>
        <fullName evidence="1">Transglutaminase-like domain-containing protein</fullName>
    </recommendedName>
</protein>
<evidence type="ECO:0000313" key="3">
    <source>
        <dbReference type="Proteomes" id="UP001500954"/>
    </source>
</evidence>
<name>A0ABP6XHY6_9FLAO</name>
<dbReference type="Proteomes" id="UP001500954">
    <property type="component" value="Unassembled WGS sequence"/>
</dbReference>
<proteinExistence type="predicted"/>
<keyword evidence="3" id="KW-1185">Reference proteome</keyword>
<evidence type="ECO:0000313" key="2">
    <source>
        <dbReference type="EMBL" id="GAA3567487.1"/>
    </source>
</evidence>
<dbReference type="SUPFAM" id="SSF54001">
    <property type="entry name" value="Cysteine proteinases"/>
    <property type="match status" value="1"/>
</dbReference>
<dbReference type="EMBL" id="BAABCY010000040">
    <property type="protein sequence ID" value="GAA3567487.1"/>
    <property type="molecule type" value="Genomic_DNA"/>
</dbReference>
<reference evidence="3" key="1">
    <citation type="journal article" date="2019" name="Int. J. Syst. Evol. Microbiol.">
        <title>The Global Catalogue of Microorganisms (GCM) 10K type strain sequencing project: providing services to taxonomists for standard genome sequencing and annotation.</title>
        <authorList>
            <consortium name="The Broad Institute Genomics Platform"/>
            <consortium name="The Broad Institute Genome Sequencing Center for Infectious Disease"/>
            <person name="Wu L."/>
            <person name="Ma J."/>
        </authorList>
    </citation>
    <scope>NUCLEOTIDE SEQUENCE [LARGE SCALE GENOMIC DNA]</scope>
    <source>
        <strain evidence="3">JCM 17111</strain>
    </source>
</reference>
<feature type="domain" description="Transglutaminase-like" evidence="1">
    <location>
        <begin position="61"/>
        <end position="154"/>
    </location>
</feature>
<dbReference type="Gene3D" id="3.10.620.30">
    <property type="match status" value="1"/>
</dbReference>